<dbReference type="Proteomes" id="UP001529510">
    <property type="component" value="Unassembled WGS sequence"/>
</dbReference>
<dbReference type="EMBL" id="JAMKFB020000023">
    <property type="protein sequence ID" value="KAL0158924.1"/>
    <property type="molecule type" value="Genomic_DNA"/>
</dbReference>
<sequence>LRSSFGEELWRISSPWMLSPLEPSRSRITTLEWKMETMAPAALPQAPRS</sequence>
<name>A0ABD0NA16_CIRMR</name>
<reference evidence="1 2" key="1">
    <citation type="submission" date="2024-05" db="EMBL/GenBank/DDBJ databases">
        <title>Genome sequencing and assembly of Indian major carp, Cirrhinus mrigala (Hamilton, 1822).</title>
        <authorList>
            <person name="Mohindra V."/>
            <person name="Chowdhury L.M."/>
            <person name="Lal K."/>
            <person name="Jena J.K."/>
        </authorList>
    </citation>
    <scope>NUCLEOTIDE SEQUENCE [LARGE SCALE GENOMIC DNA]</scope>
    <source>
        <strain evidence="1">CM1030</strain>
        <tissue evidence="1">Blood</tissue>
    </source>
</reference>
<organism evidence="1 2">
    <name type="scientific">Cirrhinus mrigala</name>
    <name type="common">Mrigala</name>
    <dbReference type="NCBI Taxonomy" id="683832"/>
    <lineage>
        <taxon>Eukaryota</taxon>
        <taxon>Metazoa</taxon>
        <taxon>Chordata</taxon>
        <taxon>Craniata</taxon>
        <taxon>Vertebrata</taxon>
        <taxon>Euteleostomi</taxon>
        <taxon>Actinopterygii</taxon>
        <taxon>Neopterygii</taxon>
        <taxon>Teleostei</taxon>
        <taxon>Ostariophysi</taxon>
        <taxon>Cypriniformes</taxon>
        <taxon>Cyprinidae</taxon>
        <taxon>Labeoninae</taxon>
        <taxon>Labeonini</taxon>
        <taxon>Cirrhinus</taxon>
    </lineage>
</organism>
<comment type="caution">
    <text evidence="1">The sequence shown here is derived from an EMBL/GenBank/DDBJ whole genome shotgun (WGS) entry which is preliminary data.</text>
</comment>
<evidence type="ECO:0000313" key="1">
    <source>
        <dbReference type="EMBL" id="KAL0158924.1"/>
    </source>
</evidence>
<gene>
    <name evidence="1" type="ORF">M9458_047000</name>
</gene>
<protein>
    <submittedName>
        <fullName evidence="1">Uncharacterized protein</fullName>
    </submittedName>
</protein>
<feature type="non-terminal residue" evidence="1">
    <location>
        <position position="49"/>
    </location>
</feature>
<dbReference type="AlphaFoldDB" id="A0ABD0NA16"/>
<keyword evidence="2" id="KW-1185">Reference proteome</keyword>
<evidence type="ECO:0000313" key="2">
    <source>
        <dbReference type="Proteomes" id="UP001529510"/>
    </source>
</evidence>
<feature type="non-terminal residue" evidence="1">
    <location>
        <position position="1"/>
    </location>
</feature>
<proteinExistence type="predicted"/>
<accession>A0ABD0NA16</accession>